<dbReference type="Proteomes" id="UP000695022">
    <property type="component" value="Unplaced"/>
</dbReference>
<keyword evidence="1" id="KW-1185">Reference proteome</keyword>
<sequence length="145" mass="16032">MLTLKHLREKRGVIISKVVEFTDGCAGQYKSKIPFADISFSLKDLQVERERHFFGSQHGKGPSDGVSGVVKSAVRRAAIARRVVVNNAAALFSFCHENMTKNDCAKQRRVFLYVAQGEINRDRPNSRAVKTAVVGTRSLQAVKGV</sequence>
<name>A0ABM1EMC1_PRICU</name>
<organism evidence="1 2">
    <name type="scientific">Priapulus caudatus</name>
    <name type="common">Priapulid worm</name>
    <dbReference type="NCBI Taxonomy" id="37621"/>
    <lineage>
        <taxon>Eukaryota</taxon>
        <taxon>Metazoa</taxon>
        <taxon>Ecdysozoa</taxon>
        <taxon>Scalidophora</taxon>
        <taxon>Priapulida</taxon>
        <taxon>Priapulimorpha</taxon>
        <taxon>Priapulimorphida</taxon>
        <taxon>Priapulidae</taxon>
        <taxon>Priapulus</taxon>
    </lineage>
</organism>
<dbReference type="PANTHER" id="PTHR46601:SF1">
    <property type="entry name" value="ADF-H DOMAIN-CONTAINING PROTEIN"/>
    <property type="match status" value="1"/>
</dbReference>
<reference evidence="2" key="1">
    <citation type="submission" date="2025-08" db="UniProtKB">
        <authorList>
            <consortium name="RefSeq"/>
        </authorList>
    </citation>
    <scope>IDENTIFICATION</scope>
</reference>
<dbReference type="GeneID" id="106813660"/>
<accession>A0ABM1EMC1</accession>
<evidence type="ECO:0000313" key="1">
    <source>
        <dbReference type="Proteomes" id="UP000695022"/>
    </source>
</evidence>
<evidence type="ECO:0000313" key="2">
    <source>
        <dbReference type="RefSeq" id="XP_014673342.1"/>
    </source>
</evidence>
<gene>
    <name evidence="2" type="primary">LOC106813660</name>
</gene>
<proteinExistence type="predicted"/>
<dbReference type="PANTHER" id="PTHR46601">
    <property type="entry name" value="ULP_PROTEASE DOMAIN-CONTAINING PROTEIN"/>
    <property type="match status" value="1"/>
</dbReference>
<dbReference type="RefSeq" id="XP_014673342.1">
    <property type="nucleotide sequence ID" value="XM_014817856.1"/>
</dbReference>
<protein>
    <submittedName>
        <fullName evidence="2">Uncharacterized protein LOC106813660</fullName>
    </submittedName>
</protein>